<protein>
    <submittedName>
        <fullName evidence="1">Uncharacterized protein</fullName>
    </submittedName>
</protein>
<dbReference type="AlphaFoldDB" id="A0A9J6G834"/>
<reference evidence="1 2" key="1">
    <citation type="journal article" date="2020" name="Cell">
        <title>Large-Scale Comparative Analyses of Tick Genomes Elucidate Their Genetic Diversity and Vector Capacities.</title>
        <authorList>
            <consortium name="Tick Genome and Microbiome Consortium (TIGMIC)"/>
            <person name="Jia N."/>
            <person name="Wang J."/>
            <person name="Shi W."/>
            <person name="Du L."/>
            <person name="Sun Y."/>
            <person name="Zhan W."/>
            <person name="Jiang J.F."/>
            <person name="Wang Q."/>
            <person name="Zhang B."/>
            <person name="Ji P."/>
            <person name="Bell-Sakyi L."/>
            <person name="Cui X.M."/>
            <person name="Yuan T.T."/>
            <person name="Jiang B.G."/>
            <person name="Yang W.F."/>
            <person name="Lam T.T."/>
            <person name="Chang Q.C."/>
            <person name="Ding S.J."/>
            <person name="Wang X.J."/>
            <person name="Zhu J.G."/>
            <person name="Ruan X.D."/>
            <person name="Zhao L."/>
            <person name="Wei J.T."/>
            <person name="Ye R.Z."/>
            <person name="Que T.C."/>
            <person name="Du C.H."/>
            <person name="Zhou Y.H."/>
            <person name="Cheng J.X."/>
            <person name="Dai P.F."/>
            <person name="Guo W.B."/>
            <person name="Han X.H."/>
            <person name="Huang E.J."/>
            <person name="Li L.F."/>
            <person name="Wei W."/>
            <person name="Gao Y.C."/>
            <person name="Liu J.Z."/>
            <person name="Shao H.Z."/>
            <person name="Wang X."/>
            <person name="Wang C.C."/>
            <person name="Yang T.C."/>
            <person name="Huo Q.B."/>
            <person name="Li W."/>
            <person name="Chen H.Y."/>
            <person name="Chen S.E."/>
            <person name="Zhou L.G."/>
            <person name="Ni X.B."/>
            <person name="Tian J.H."/>
            <person name="Sheng Y."/>
            <person name="Liu T."/>
            <person name="Pan Y.S."/>
            <person name="Xia L.Y."/>
            <person name="Li J."/>
            <person name="Zhao F."/>
            <person name="Cao W.C."/>
        </authorList>
    </citation>
    <scope>NUCLEOTIDE SEQUENCE [LARGE SCALE GENOMIC DNA]</scope>
    <source>
        <strain evidence="1">HaeL-2018</strain>
    </source>
</reference>
<dbReference type="EMBL" id="JABSTR010000005">
    <property type="protein sequence ID" value="KAH9371315.1"/>
    <property type="molecule type" value="Genomic_DNA"/>
</dbReference>
<gene>
    <name evidence="1" type="ORF">HPB48_011615</name>
</gene>
<dbReference type="Proteomes" id="UP000821853">
    <property type="component" value="Chromosome 3"/>
</dbReference>
<comment type="caution">
    <text evidence="1">The sequence shown here is derived from an EMBL/GenBank/DDBJ whole genome shotgun (WGS) entry which is preliminary data.</text>
</comment>
<proteinExistence type="predicted"/>
<dbReference type="VEuPathDB" id="VectorBase:HLOH_055017"/>
<keyword evidence="2" id="KW-1185">Reference proteome</keyword>
<evidence type="ECO:0000313" key="1">
    <source>
        <dbReference type="EMBL" id="KAH9371315.1"/>
    </source>
</evidence>
<accession>A0A9J6G834</accession>
<evidence type="ECO:0000313" key="2">
    <source>
        <dbReference type="Proteomes" id="UP000821853"/>
    </source>
</evidence>
<sequence length="172" mass="19492">MDQSVAHDSRRRRSLERRRKKFPRSMFPSYLITLRPTTRVTLVSVSECLLRTTLLAAAAPSELHHHVAIRTNRESNTVTIETYDAQHAKGLLRLSSIRILPNQTILITAHQTPGKGMCRGVINRVDPSETAESLRRALYSESHHIIAARLMGKRGACLVTFEGTRPPRTIRY</sequence>
<dbReference type="OMA" id="MCRGVIN"/>
<name>A0A9J6G834_HAELO</name>
<dbReference type="OrthoDB" id="7765180at2759"/>
<organism evidence="1 2">
    <name type="scientific">Haemaphysalis longicornis</name>
    <name type="common">Bush tick</name>
    <dbReference type="NCBI Taxonomy" id="44386"/>
    <lineage>
        <taxon>Eukaryota</taxon>
        <taxon>Metazoa</taxon>
        <taxon>Ecdysozoa</taxon>
        <taxon>Arthropoda</taxon>
        <taxon>Chelicerata</taxon>
        <taxon>Arachnida</taxon>
        <taxon>Acari</taxon>
        <taxon>Parasitiformes</taxon>
        <taxon>Ixodida</taxon>
        <taxon>Ixodoidea</taxon>
        <taxon>Ixodidae</taxon>
        <taxon>Haemaphysalinae</taxon>
        <taxon>Haemaphysalis</taxon>
    </lineage>
</organism>